<dbReference type="SUPFAM" id="SSF48403">
    <property type="entry name" value="Ankyrin repeat"/>
    <property type="match status" value="1"/>
</dbReference>
<keyword evidence="4" id="KW-0812">Transmembrane</keyword>
<evidence type="ECO:0000256" key="4">
    <source>
        <dbReference type="SAM" id="Phobius"/>
    </source>
</evidence>
<sequence length="950" mass="107114">FVEFLITTVSDDRVRDKCCLTAVEHAAFNGHSRVVDYLRRSISPSAEQEFLLKAVIGSGSGGHPEVFHIVSRDFNYDLAKMAAESAAQSGKKDSMLHFLDQIKNKNGDVEECNHICARAGASFHHEHIVNYFDIQPQWLKEDKDFVDFFSKLAREGKNSILKKLLPRMSKAETHHLLTESISKGYVALALALVPFVCKQQVDLSDKDGSTALMLAADAGHHELIEKLIKHDASVNAQDSLGRTALTRACNAGHVRVAKSLIDSGANASHRDNQGLTCAQLAENRGHTEVLRLLESTSLRSNDCNKKSLKLHDLLKKSGFTSSRAQSVQAMADCLQRVAISIVQGEIEITGSFAEGWANSLMQVNGRTAAESDIDWTVFIAGLIMHLNNHCHCPPGTKLRVTNGHAQVNEGSGSQPAVTTPAGGVRPTQDLCYAIKCCSSYCTENRKLLKKLVIRPNADDPGLHVHLVSATRPTRQTRNELRVSFSLHEKRIMRSLSDVQGQLFTVIKFIFKRYLPITLKTPGLKTYHTKTLLFFMLEKHGTEDFNLAWQPENLISLVKEALEMMLSFIDSSSSPDECMPHFFMSDAPLYFKNAGIGGDFDNTKSRVRLRLSELRFGIEGVIEQFMEQLRPLQSQNFFFHPFTILPLTHPARVKEVTSKYTDQYLHLADAYCVVHHCLQQLQSDHTNQDDLATQLSLLDQLNWFKCAFLCLTAMAHLKFGEAKKAEVTLTGLQSHSIQTAWDPELLSNRRFKNRSTWEVPLELDWAWRFCFPCDSPPRFPFLPEFTQSLLTARLSQPRCSHLYANFRCLSWSLQAELLRDRTPENEISFDAWKTQLQEDPDLEELLTLAHYSNSREHVEFCLRQMEIVKDEGRVAMERVDKDKLQLVKKIWMSELSDFGAVIEATDLLLIQSGIVSRVKKIGSILRILALHFLIVVVLIVIVIFVSYLPAV</sequence>
<dbReference type="InterPro" id="IPR002110">
    <property type="entry name" value="Ankyrin_rpt"/>
</dbReference>
<accession>A0A267GM03</accession>
<feature type="non-terminal residue" evidence="5">
    <location>
        <position position="1"/>
    </location>
</feature>
<dbReference type="InterPro" id="IPR051631">
    <property type="entry name" value="Ankyrin-KH/SAM_domain"/>
</dbReference>
<evidence type="ECO:0000256" key="2">
    <source>
        <dbReference type="ARBA" id="ARBA00023043"/>
    </source>
</evidence>
<keyword evidence="6" id="KW-1185">Reference proteome</keyword>
<feature type="repeat" description="ANK" evidence="3">
    <location>
        <begin position="207"/>
        <end position="239"/>
    </location>
</feature>
<dbReference type="Pfam" id="PF12796">
    <property type="entry name" value="Ank_2"/>
    <property type="match status" value="1"/>
</dbReference>
<dbReference type="OrthoDB" id="10057496at2759"/>
<feature type="repeat" description="ANK" evidence="3">
    <location>
        <begin position="240"/>
        <end position="272"/>
    </location>
</feature>
<dbReference type="Proteomes" id="UP000215902">
    <property type="component" value="Unassembled WGS sequence"/>
</dbReference>
<feature type="transmembrane region" description="Helical" evidence="4">
    <location>
        <begin position="926"/>
        <end position="947"/>
    </location>
</feature>
<evidence type="ECO:0000313" key="5">
    <source>
        <dbReference type="EMBL" id="PAA86319.1"/>
    </source>
</evidence>
<dbReference type="PROSITE" id="PS50297">
    <property type="entry name" value="ANK_REP_REGION"/>
    <property type="match status" value="2"/>
</dbReference>
<dbReference type="PANTHER" id="PTHR23206">
    <property type="entry name" value="MASK PROTEIN"/>
    <property type="match status" value="1"/>
</dbReference>
<dbReference type="EMBL" id="NIVC01000284">
    <property type="protein sequence ID" value="PAA86319.1"/>
    <property type="molecule type" value="Genomic_DNA"/>
</dbReference>
<dbReference type="InterPro" id="IPR036770">
    <property type="entry name" value="Ankyrin_rpt-contain_sf"/>
</dbReference>
<dbReference type="STRING" id="282301.A0A267GM03"/>
<dbReference type="AlphaFoldDB" id="A0A267GM03"/>
<dbReference type="Gene3D" id="1.25.40.20">
    <property type="entry name" value="Ankyrin repeat-containing domain"/>
    <property type="match status" value="1"/>
</dbReference>
<evidence type="ECO:0000313" key="6">
    <source>
        <dbReference type="Proteomes" id="UP000215902"/>
    </source>
</evidence>
<keyword evidence="1" id="KW-0677">Repeat</keyword>
<name>A0A267GM03_9PLAT</name>
<keyword evidence="2 3" id="KW-0040">ANK repeat</keyword>
<evidence type="ECO:0000256" key="1">
    <source>
        <dbReference type="ARBA" id="ARBA00022737"/>
    </source>
</evidence>
<comment type="caution">
    <text evidence="5">The sequence shown here is derived from an EMBL/GenBank/DDBJ whole genome shotgun (WGS) entry which is preliminary data.</text>
</comment>
<gene>
    <name evidence="5" type="ORF">BOX15_Mlig015951g2</name>
</gene>
<dbReference type="PANTHER" id="PTHR23206:SF8">
    <property type="entry name" value="ANKYRIN REPEAT AND KH DOMAIN-CONTAINING 1"/>
    <property type="match status" value="1"/>
</dbReference>
<dbReference type="Gene3D" id="1.10.1410.40">
    <property type="match status" value="1"/>
</dbReference>
<reference evidence="5 6" key="1">
    <citation type="submission" date="2017-06" db="EMBL/GenBank/DDBJ databases">
        <title>A platform for efficient transgenesis in Macrostomum lignano, a flatworm model organism for stem cell research.</title>
        <authorList>
            <person name="Berezikov E."/>
        </authorList>
    </citation>
    <scope>NUCLEOTIDE SEQUENCE [LARGE SCALE GENOMIC DNA]</scope>
    <source>
        <strain evidence="5">DV1</strain>
        <tissue evidence="5">Whole organism</tissue>
    </source>
</reference>
<proteinExistence type="predicted"/>
<keyword evidence="4" id="KW-0472">Membrane</keyword>
<dbReference type="SMART" id="SM00248">
    <property type="entry name" value="ANK"/>
    <property type="match status" value="4"/>
</dbReference>
<keyword evidence="4" id="KW-1133">Transmembrane helix</keyword>
<organism evidence="5 6">
    <name type="scientific">Macrostomum lignano</name>
    <dbReference type="NCBI Taxonomy" id="282301"/>
    <lineage>
        <taxon>Eukaryota</taxon>
        <taxon>Metazoa</taxon>
        <taxon>Spiralia</taxon>
        <taxon>Lophotrochozoa</taxon>
        <taxon>Platyhelminthes</taxon>
        <taxon>Rhabditophora</taxon>
        <taxon>Macrostomorpha</taxon>
        <taxon>Macrostomida</taxon>
        <taxon>Macrostomidae</taxon>
        <taxon>Macrostomum</taxon>
    </lineage>
</organism>
<dbReference type="PROSITE" id="PS50088">
    <property type="entry name" value="ANK_REPEAT"/>
    <property type="match status" value="2"/>
</dbReference>
<evidence type="ECO:0000256" key="3">
    <source>
        <dbReference type="PROSITE-ProRule" id="PRU00023"/>
    </source>
</evidence>
<protein>
    <submittedName>
        <fullName evidence="5">Uncharacterized protein</fullName>
    </submittedName>
</protein>